<protein>
    <recommendedName>
        <fullName evidence="5">Lipoprotein</fullName>
    </recommendedName>
</protein>
<sequence length="48" mass="5257">MKKLILLVVTAAFIAACSQPKDIYINGSEGSHSGLKYNKADKSFDLNR</sequence>
<evidence type="ECO:0000313" key="3">
    <source>
        <dbReference type="Proteomes" id="UP001214976"/>
    </source>
</evidence>
<dbReference type="EMBL" id="JARQTW010000012">
    <property type="protein sequence ID" value="MDG2950420.1"/>
    <property type="molecule type" value="Genomic_DNA"/>
</dbReference>
<proteinExistence type="predicted"/>
<dbReference type="PROSITE" id="PS51257">
    <property type="entry name" value="PROKAR_LIPOPROTEIN"/>
    <property type="match status" value="1"/>
</dbReference>
<evidence type="ECO:0000313" key="1">
    <source>
        <dbReference type="EMBL" id="MDG2946031.1"/>
    </source>
</evidence>
<name>A0AAW6QE09_9PAST</name>
<accession>A0AAW6QE09</accession>
<dbReference type="Proteomes" id="UP001216057">
    <property type="component" value="Unassembled WGS sequence"/>
</dbReference>
<dbReference type="AlphaFoldDB" id="A0AAW6QE09"/>
<reference evidence="2 4" key="1">
    <citation type="submission" date="2023-03" db="EMBL/GenBank/DDBJ databases">
        <title>Classification of Bisgaard taxon 6 and taxon 10 as Exercitatus varius gen. nov., spec. nov.</title>
        <authorList>
            <person name="Christensen H."/>
        </authorList>
    </citation>
    <scope>NUCLEOTIDE SEQUENCE</scope>
    <source>
        <strain evidence="1 4">23350_01</strain>
        <strain evidence="2">86116</strain>
    </source>
</reference>
<organism evidence="2 3">
    <name type="scientific">Exercitatus varius</name>
    <dbReference type="NCBI Taxonomy" id="67857"/>
    <lineage>
        <taxon>Bacteria</taxon>
        <taxon>Pseudomonadati</taxon>
        <taxon>Pseudomonadota</taxon>
        <taxon>Gammaproteobacteria</taxon>
        <taxon>Pasteurellales</taxon>
        <taxon>Pasteurellaceae</taxon>
        <taxon>Exercitatus</taxon>
    </lineage>
</organism>
<dbReference type="Proteomes" id="UP001214976">
    <property type="component" value="Unassembled WGS sequence"/>
</dbReference>
<evidence type="ECO:0008006" key="5">
    <source>
        <dbReference type="Google" id="ProtNLM"/>
    </source>
</evidence>
<evidence type="ECO:0000313" key="4">
    <source>
        <dbReference type="Proteomes" id="UP001216057"/>
    </source>
</evidence>
<gene>
    <name evidence="2" type="ORF">P7M15_07815</name>
    <name evidence="1" type="ORF">P7M32_06265</name>
</gene>
<evidence type="ECO:0000313" key="2">
    <source>
        <dbReference type="EMBL" id="MDG2950420.1"/>
    </source>
</evidence>
<dbReference type="EMBL" id="JARQTX010000006">
    <property type="protein sequence ID" value="MDG2946031.1"/>
    <property type="molecule type" value="Genomic_DNA"/>
</dbReference>
<keyword evidence="4" id="KW-1185">Reference proteome</keyword>
<dbReference type="RefSeq" id="WP_202937504.1">
    <property type="nucleotide sequence ID" value="NZ_JARQTW010000012.1"/>
</dbReference>
<comment type="caution">
    <text evidence="2">The sequence shown here is derived from an EMBL/GenBank/DDBJ whole genome shotgun (WGS) entry which is preliminary data.</text>
</comment>